<dbReference type="Proteomes" id="UP001652661">
    <property type="component" value="Chromosome 3L"/>
</dbReference>
<sequence>MDTLRQSISQFFNKSKPKSVEIQTEPKPKDSKTEKDSLEPITSGDLPTPEIKIKKFSTEPNVADFNYEMEFVDFLDRNSPKGLSKKLIDMLPYLEIGFFSWPAYWLYRGYNWQHRRNTERISFYIQRTYQQAKLMQVAILATGAFAVSISRSPLQMQGMEYKKPNESS</sequence>
<feature type="region of interest" description="Disordered" evidence="1">
    <location>
        <begin position="1"/>
        <end position="46"/>
    </location>
</feature>
<accession>A0A6P4IJ96</accession>
<evidence type="ECO:0000313" key="2">
    <source>
        <dbReference type="Proteomes" id="UP001652661"/>
    </source>
</evidence>
<keyword evidence="2" id="KW-1185">Reference proteome</keyword>
<evidence type="ECO:0000256" key="1">
    <source>
        <dbReference type="SAM" id="MobiDB-lite"/>
    </source>
</evidence>
<evidence type="ECO:0000313" key="3">
    <source>
        <dbReference type="RefSeq" id="XP_017022826.1"/>
    </source>
</evidence>
<reference evidence="3" key="1">
    <citation type="submission" date="2025-08" db="UniProtKB">
        <authorList>
            <consortium name="RefSeq"/>
        </authorList>
    </citation>
    <scope>IDENTIFICATION</scope>
    <source>
        <strain evidence="3">14028-0561.14</strain>
        <tissue evidence="3">Whole fly</tissue>
    </source>
</reference>
<dbReference type="OrthoDB" id="7860571at2759"/>
<feature type="compositionally biased region" description="Basic and acidic residues" evidence="1">
    <location>
        <begin position="24"/>
        <end position="38"/>
    </location>
</feature>
<gene>
    <name evidence="3" type="primary">LOC108075056</name>
</gene>
<dbReference type="AlphaFoldDB" id="A0A6P4IJ96"/>
<proteinExistence type="predicted"/>
<dbReference type="RefSeq" id="XP_017022826.1">
    <property type="nucleotide sequence ID" value="XM_017167337.3"/>
</dbReference>
<name>A0A6P4IJ96_DROKI</name>
<organism evidence="2 3">
    <name type="scientific">Drosophila kikkawai</name>
    <name type="common">Fruit fly</name>
    <dbReference type="NCBI Taxonomy" id="30033"/>
    <lineage>
        <taxon>Eukaryota</taxon>
        <taxon>Metazoa</taxon>
        <taxon>Ecdysozoa</taxon>
        <taxon>Arthropoda</taxon>
        <taxon>Hexapoda</taxon>
        <taxon>Insecta</taxon>
        <taxon>Pterygota</taxon>
        <taxon>Neoptera</taxon>
        <taxon>Endopterygota</taxon>
        <taxon>Diptera</taxon>
        <taxon>Brachycera</taxon>
        <taxon>Muscomorpha</taxon>
        <taxon>Ephydroidea</taxon>
        <taxon>Drosophilidae</taxon>
        <taxon>Drosophila</taxon>
        <taxon>Sophophora</taxon>
    </lineage>
</organism>
<feature type="compositionally biased region" description="Polar residues" evidence="1">
    <location>
        <begin position="1"/>
        <end position="13"/>
    </location>
</feature>
<protein>
    <submittedName>
        <fullName evidence="3">Uncharacterized protein</fullName>
    </submittedName>
</protein>
<dbReference type="GeneID" id="108075056"/>